<gene>
    <name evidence="5" type="ORF">ENF18_01700</name>
</gene>
<evidence type="ECO:0000256" key="1">
    <source>
        <dbReference type="ARBA" id="ARBA00022737"/>
    </source>
</evidence>
<dbReference type="PROSITE" id="PS50005">
    <property type="entry name" value="TPR"/>
    <property type="match status" value="3"/>
</dbReference>
<evidence type="ECO:0000256" key="3">
    <source>
        <dbReference type="PROSITE-ProRule" id="PRU00339"/>
    </source>
</evidence>
<feature type="repeat" description="TPR" evidence="3">
    <location>
        <begin position="209"/>
        <end position="242"/>
    </location>
</feature>
<reference evidence="5" key="1">
    <citation type="journal article" date="2020" name="mSystems">
        <title>Genome- and Community-Level Interaction Insights into Carbon Utilization and Element Cycling Functions of Hydrothermarchaeota in Hydrothermal Sediment.</title>
        <authorList>
            <person name="Zhou Z."/>
            <person name="Liu Y."/>
            <person name="Xu W."/>
            <person name="Pan J."/>
            <person name="Luo Z.H."/>
            <person name="Li M."/>
        </authorList>
    </citation>
    <scope>NUCLEOTIDE SEQUENCE [LARGE SCALE GENOMIC DNA]</scope>
    <source>
        <strain evidence="5">HyVt-102</strain>
    </source>
</reference>
<organism evidence="5">
    <name type="scientific">candidate division WOR-3 bacterium</name>
    <dbReference type="NCBI Taxonomy" id="2052148"/>
    <lineage>
        <taxon>Bacteria</taxon>
        <taxon>Bacteria division WOR-3</taxon>
    </lineage>
</organism>
<dbReference type="Pfam" id="PF12895">
    <property type="entry name" value="ANAPC3"/>
    <property type="match status" value="1"/>
</dbReference>
<dbReference type="InterPro" id="IPR019734">
    <property type="entry name" value="TPR_rpt"/>
</dbReference>
<protein>
    <submittedName>
        <fullName evidence="5">Tetratricopeptide repeat protein</fullName>
    </submittedName>
</protein>
<accession>A0A7C0VAZ7</accession>
<dbReference type="PANTHER" id="PTHR45586:SF1">
    <property type="entry name" value="LIPOPOLYSACCHARIDE ASSEMBLY PROTEIN B"/>
    <property type="match status" value="1"/>
</dbReference>
<dbReference type="SUPFAM" id="SSF48452">
    <property type="entry name" value="TPR-like"/>
    <property type="match status" value="3"/>
</dbReference>
<name>A0A7C0VAZ7_UNCW3</name>
<dbReference type="Pfam" id="PF13181">
    <property type="entry name" value="TPR_8"/>
    <property type="match status" value="3"/>
</dbReference>
<dbReference type="AlphaFoldDB" id="A0A7C0VAZ7"/>
<dbReference type="Pfam" id="PF13432">
    <property type="entry name" value="TPR_16"/>
    <property type="match status" value="1"/>
</dbReference>
<keyword evidence="4" id="KW-0175">Coiled coil</keyword>
<dbReference type="InterPro" id="IPR011990">
    <property type="entry name" value="TPR-like_helical_dom_sf"/>
</dbReference>
<sequence>MILLLLLSLPINDFKVIQGLYADGMYELSEKQARVFIQKYPNEKITPDVCVILLNSMLKQRKYGDVINSADRFIKRYPQKRSDFYRIKGDAQVKLGLFKEAIRTYSRLKGDDAYTKIGDAYYAMGDYKKAMEYFGKVKDDYAILSTGWCYYKLGDYENAYKTFSQVKDKKYMEEAEYMKGKCLLKMGRKDAEDTLLNFIKKYPETPYRGRIYLSLGEYFESKGNIDRAKNYYKKLLRLRPPFNHIGLTYLGILYYNEGKLDSAYAYLEKVPVTSQYFGNALYYMGLVKIKKGEKLDGITVLQQVMEDYPGLRDYAAFRIGEVFEGMGKTEDAIRYYLDVKGKERVKALLRAGDILMKTNPDSGLSLYRKALETGKDRDLALLKIGVALFKMKKYRDCVNHLNANIKKFRSPVYKARAYLLLGDASLKLKDYKNAVKYYNIAVNTKIKEVVPYGLEGLGWAYTGLKDYARAFKVLDRLQKEYPEFRGKGSLYLTLGDVAFAMGDYKRAEKSYKRVKGRQEPEAMFRLGNLYMNTGKYRKAAEVFLNLRKKYSVFEKSDLALYLASLSLRKAGDIYSSIAQVKSLIKSPIDKELKRKGTLLLADNYFDIAEYDSAIHYYEKNLDLYTKPDNGMLPAIKGILYSLKKKKGRNLEDKGNDYIRRFKGTGIDDRVKFILGEILLNEGDYKRAEKYLKDSTAPEAQLLLADVYLKTGRENEGLKILKTLQNTPSVSKEASLKLLSYYMDRKMYKEALPIAEKMGDEGVEYRVKALIGLKRFPDALKLAEGLKGCKGALYRGLSLLGLDDESGVAHIDSATTCDETAPEAIYEKSLYLYKKGKVKGIETELVKVRYLYPESEYYSPSMILLAKVFLKQGKKQEAVKVLEDVIKRKDKYEKEARSLLNNIH</sequence>
<keyword evidence="2 3" id="KW-0802">TPR repeat</keyword>
<dbReference type="Pfam" id="PF13174">
    <property type="entry name" value="TPR_6"/>
    <property type="match status" value="3"/>
</dbReference>
<feature type="repeat" description="TPR" evidence="3">
    <location>
        <begin position="415"/>
        <end position="448"/>
    </location>
</feature>
<dbReference type="Gene3D" id="1.25.40.10">
    <property type="entry name" value="Tetratricopeptide repeat domain"/>
    <property type="match status" value="8"/>
</dbReference>
<evidence type="ECO:0000313" key="5">
    <source>
        <dbReference type="EMBL" id="HDI82489.1"/>
    </source>
</evidence>
<evidence type="ECO:0000256" key="2">
    <source>
        <dbReference type="ARBA" id="ARBA00022803"/>
    </source>
</evidence>
<dbReference type="EMBL" id="DQWE01000074">
    <property type="protein sequence ID" value="HDI82489.1"/>
    <property type="molecule type" value="Genomic_DNA"/>
</dbReference>
<dbReference type="InterPro" id="IPR051012">
    <property type="entry name" value="CellSynth/LPSAsmb/PSIAsmb"/>
</dbReference>
<comment type="caution">
    <text evidence="5">The sequence shown here is derived from an EMBL/GenBank/DDBJ whole genome shotgun (WGS) entry which is preliminary data.</text>
</comment>
<proteinExistence type="predicted"/>
<feature type="coiled-coil region" evidence="4">
    <location>
        <begin position="874"/>
        <end position="901"/>
    </location>
</feature>
<dbReference type="Proteomes" id="UP000885847">
    <property type="component" value="Unassembled WGS sequence"/>
</dbReference>
<dbReference type="PANTHER" id="PTHR45586">
    <property type="entry name" value="TPR REPEAT-CONTAINING PROTEIN PA4667"/>
    <property type="match status" value="1"/>
</dbReference>
<evidence type="ECO:0000256" key="4">
    <source>
        <dbReference type="SAM" id="Coils"/>
    </source>
</evidence>
<keyword evidence="1" id="KW-0677">Repeat</keyword>
<dbReference type="SMART" id="SM00028">
    <property type="entry name" value="TPR"/>
    <property type="match status" value="11"/>
</dbReference>
<feature type="repeat" description="TPR" evidence="3">
    <location>
        <begin position="111"/>
        <end position="144"/>
    </location>
</feature>